<dbReference type="HOGENOM" id="CLU_1522413_0_0_4"/>
<protein>
    <submittedName>
        <fullName evidence="1">Uncharacterized protein</fullName>
    </submittedName>
</protein>
<dbReference type="InterPro" id="IPR046053">
    <property type="entry name" value="DUF6011"/>
</dbReference>
<keyword evidence="1" id="KW-0614">Plasmid</keyword>
<accession>A4JWH5</accession>
<proteinExistence type="predicted"/>
<name>A4JWH5_BURVG</name>
<gene>
    <name evidence="1" type="ordered locus">Bcep1808_7758</name>
</gene>
<sequence>MELKSNAPEIKWIIQHAPVNDFARSLDTCLLRTGTLTQPMLDAVRRNLSASVVDTAGVERIVTAFNNALESGLKQPKMYLGDFTFKLATRGANKGAIFVTEGGAYLGKVAGGKFMGTRDCSDEQKAEILKVCADPKAAAETFGKETGRCSCCGRELTDPVSIANCIGPICAERYGF</sequence>
<dbReference type="EMBL" id="CP000621">
    <property type="protein sequence ID" value="ABO60628.1"/>
    <property type="molecule type" value="Genomic_DNA"/>
</dbReference>
<organism evidence="1 2">
    <name type="scientific">Burkholderia vietnamiensis (strain G4 / LMG 22486)</name>
    <name type="common">Burkholderia cepacia (strain R1808)</name>
    <dbReference type="NCBI Taxonomy" id="269482"/>
    <lineage>
        <taxon>Bacteria</taxon>
        <taxon>Pseudomonadati</taxon>
        <taxon>Pseudomonadota</taxon>
        <taxon>Betaproteobacteria</taxon>
        <taxon>Burkholderiales</taxon>
        <taxon>Burkholderiaceae</taxon>
        <taxon>Burkholderia</taxon>
        <taxon>Burkholderia cepacia complex</taxon>
    </lineage>
</organism>
<geneLocation type="plasmid" evidence="1 2">
    <name>pBVIE05</name>
</geneLocation>
<reference evidence="1 2" key="1">
    <citation type="submission" date="2007-03" db="EMBL/GenBank/DDBJ databases">
        <title>Complete sequence of plasmid pBVIE05 of Burkholderia vietnamiensis G4.</title>
        <authorList>
            <consortium name="US DOE Joint Genome Institute"/>
            <person name="Copeland A."/>
            <person name="Lucas S."/>
            <person name="Lapidus A."/>
            <person name="Barry K."/>
            <person name="Detter J.C."/>
            <person name="Glavina del Rio T."/>
            <person name="Hammon N."/>
            <person name="Israni S."/>
            <person name="Dalin E."/>
            <person name="Tice H."/>
            <person name="Pitluck S."/>
            <person name="Chain P."/>
            <person name="Malfatti S."/>
            <person name="Shin M."/>
            <person name="Vergez L."/>
            <person name="Schmutz J."/>
            <person name="Larimer F."/>
            <person name="Land M."/>
            <person name="Hauser L."/>
            <person name="Kyrpides N."/>
            <person name="Tiedje J."/>
            <person name="Richardson P."/>
        </authorList>
    </citation>
    <scope>NUCLEOTIDE SEQUENCE [LARGE SCALE GENOMIC DNA]</scope>
    <source>
        <strain evidence="2">G4 / LMG 22486</strain>
        <plasmid evidence="1 2">pBVIE05</plasmid>
    </source>
</reference>
<evidence type="ECO:0000313" key="2">
    <source>
        <dbReference type="Proteomes" id="UP000002287"/>
    </source>
</evidence>
<dbReference type="Pfam" id="PF19474">
    <property type="entry name" value="DUF6011"/>
    <property type="match status" value="1"/>
</dbReference>
<evidence type="ECO:0000313" key="1">
    <source>
        <dbReference type="EMBL" id="ABO60628.1"/>
    </source>
</evidence>
<dbReference type="AlphaFoldDB" id="A4JWH5"/>
<dbReference type="KEGG" id="bvi:Bcep1808_7758"/>
<dbReference type="Proteomes" id="UP000002287">
    <property type="component" value="Plasmid pBVIE05"/>
</dbReference>